<feature type="non-terminal residue" evidence="4">
    <location>
        <position position="109"/>
    </location>
</feature>
<keyword evidence="5" id="KW-1185">Reference proteome</keyword>
<dbReference type="Pfam" id="PF13637">
    <property type="entry name" value="Ank_4"/>
    <property type="match status" value="1"/>
</dbReference>
<dbReference type="Gene3D" id="1.25.40.20">
    <property type="entry name" value="Ankyrin repeat-containing domain"/>
    <property type="match status" value="1"/>
</dbReference>
<dbReference type="SMART" id="SM00248">
    <property type="entry name" value="ANK"/>
    <property type="match status" value="3"/>
</dbReference>
<organism evidence="4 5">
    <name type="scientific">Trichoderma harzianum CBS 226.95</name>
    <dbReference type="NCBI Taxonomy" id="983964"/>
    <lineage>
        <taxon>Eukaryota</taxon>
        <taxon>Fungi</taxon>
        <taxon>Dikarya</taxon>
        <taxon>Ascomycota</taxon>
        <taxon>Pezizomycotina</taxon>
        <taxon>Sordariomycetes</taxon>
        <taxon>Hypocreomycetidae</taxon>
        <taxon>Hypocreales</taxon>
        <taxon>Hypocreaceae</taxon>
        <taxon>Trichoderma</taxon>
    </lineage>
</organism>
<evidence type="ECO:0000256" key="2">
    <source>
        <dbReference type="ARBA" id="ARBA00023043"/>
    </source>
</evidence>
<dbReference type="AlphaFoldDB" id="A0A2T4AM53"/>
<evidence type="ECO:0000313" key="4">
    <source>
        <dbReference type="EMBL" id="PTB58156.1"/>
    </source>
</evidence>
<evidence type="ECO:0000313" key="5">
    <source>
        <dbReference type="Proteomes" id="UP000241690"/>
    </source>
</evidence>
<accession>A0A2T4AM53</accession>
<dbReference type="PANTHER" id="PTHR24171:SF10">
    <property type="entry name" value="ANKYRIN REPEAT DOMAIN-CONTAINING PROTEIN 29-LIKE"/>
    <property type="match status" value="1"/>
</dbReference>
<dbReference type="PROSITE" id="PS50088">
    <property type="entry name" value="ANK_REPEAT"/>
    <property type="match status" value="2"/>
</dbReference>
<dbReference type="SUPFAM" id="SSF48403">
    <property type="entry name" value="Ankyrin repeat"/>
    <property type="match status" value="1"/>
</dbReference>
<dbReference type="InterPro" id="IPR002110">
    <property type="entry name" value="Ankyrin_rpt"/>
</dbReference>
<dbReference type="InterPro" id="IPR036770">
    <property type="entry name" value="Ankyrin_rpt-contain_sf"/>
</dbReference>
<feature type="repeat" description="ANK" evidence="3">
    <location>
        <begin position="84"/>
        <end position="109"/>
    </location>
</feature>
<proteinExistence type="predicted"/>
<evidence type="ECO:0000256" key="3">
    <source>
        <dbReference type="PROSITE-ProRule" id="PRU00023"/>
    </source>
</evidence>
<reference evidence="4 5" key="1">
    <citation type="submission" date="2016-07" db="EMBL/GenBank/DDBJ databases">
        <title>Multiple horizontal gene transfer events from other fungi enriched the ability of initially mycotrophic Trichoderma (Ascomycota) to feed on dead plant biomass.</title>
        <authorList>
            <consortium name="DOE Joint Genome Institute"/>
            <person name="Aerts A."/>
            <person name="Atanasova L."/>
            <person name="Chenthamara K."/>
            <person name="Zhang J."/>
            <person name="Grujic M."/>
            <person name="Henrissat B."/>
            <person name="Kuo A."/>
            <person name="Salamov A."/>
            <person name="Lipzen A."/>
            <person name="Labutti K."/>
            <person name="Barry K."/>
            <person name="Miao Y."/>
            <person name="Rahimi M.J."/>
            <person name="Shen Q."/>
            <person name="Grigoriev I.V."/>
            <person name="Kubicek C.P."/>
            <person name="Druzhinina I.S."/>
        </authorList>
    </citation>
    <scope>NUCLEOTIDE SEQUENCE [LARGE SCALE GENOMIC DNA]</scope>
    <source>
        <strain evidence="4 5">CBS 226.95</strain>
    </source>
</reference>
<gene>
    <name evidence="4" type="ORF">M431DRAFT_78403</name>
</gene>
<dbReference type="RefSeq" id="XP_024777833.1">
    <property type="nucleotide sequence ID" value="XM_024922687.1"/>
</dbReference>
<sequence length="109" mass="11576">MDWSLEFIGLTPRNAFDETPLHRAAAGDSVGAIRALATRSYYCYVDNGDQYGRTPLWHAAAAGALKAITALIRLGASVDLTDDLGRSPLHAASRGGHHEAVSLLLEMGA</sequence>
<dbReference type="EMBL" id="KZ679677">
    <property type="protein sequence ID" value="PTB58156.1"/>
    <property type="molecule type" value="Genomic_DNA"/>
</dbReference>
<dbReference type="GeneID" id="36631270"/>
<keyword evidence="2 3" id="KW-0040">ANK repeat</keyword>
<dbReference type="Proteomes" id="UP000241690">
    <property type="component" value="Unassembled WGS sequence"/>
</dbReference>
<evidence type="ECO:0000256" key="1">
    <source>
        <dbReference type="ARBA" id="ARBA00022737"/>
    </source>
</evidence>
<keyword evidence="1" id="KW-0677">Repeat</keyword>
<protein>
    <submittedName>
        <fullName evidence="4">Uncharacterized protein</fullName>
    </submittedName>
</protein>
<feature type="repeat" description="ANK" evidence="3">
    <location>
        <begin position="51"/>
        <end position="83"/>
    </location>
</feature>
<dbReference type="PROSITE" id="PS50297">
    <property type="entry name" value="ANK_REP_REGION"/>
    <property type="match status" value="2"/>
</dbReference>
<name>A0A2T4AM53_TRIHA</name>
<dbReference type="PANTHER" id="PTHR24171">
    <property type="entry name" value="ANKYRIN REPEAT DOMAIN-CONTAINING PROTEIN 39-RELATED"/>
    <property type="match status" value="1"/>
</dbReference>
<dbReference type="STRING" id="983964.A0A2T4AM53"/>